<dbReference type="InterPro" id="IPR006597">
    <property type="entry name" value="Sel1-like"/>
</dbReference>
<dbReference type="EMBL" id="QKYT01001230">
    <property type="protein sequence ID" value="RIA79580.1"/>
    <property type="molecule type" value="Genomic_DNA"/>
</dbReference>
<evidence type="ECO:0000313" key="1">
    <source>
        <dbReference type="EMBL" id="RIA79580.1"/>
    </source>
</evidence>
<comment type="caution">
    <text evidence="1">The sequence shown here is derived from an EMBL/GenBank/DDBJ whole genome shotgun (WGS) entry which is preliminary data.</text>
</comment>
<dbReference type="SUPFAM" id="SSF81901">
    <property type="entry name" value="HCP-like"/>
    <property type="match status" value="1"/>
</dbReference>
<dbReference type="AlphaFoldDB" id="A0A397RZC8"/>
<dbReference type="Proteomes" id="UP000265703">
    <property type="component" value="Unassembled WGS sequence"/>
</dbReference>
<evidence type="ECO:0000313" key="2">
    <source>
        <dbReference type="Proteomes" id="UP000265703"/>
    </source>
</evidence>
<sequence>MSFTNIPEALKYFEAATENGFKIATYNAGKIYYNGDGIEKNKEKTINYMKLAIYHEYEPAIKFCKDNNIPL</sequence>
<reference evidence="1 2" key="1">
    <citation type="submission" date="2018-06" db="EMBL/GenBank/DDBJ databases">
        <title>Comparative genomics reveals the genomic features of Rhizophagus irregularis, R. cerebriforme, R. diaphanum and Gigaspora rosea, and their symbiotic lifestyle signature.</title>
        <authorList>
            <person name="Morin E."/>
            <person name="San Clemente H."/>
            <person name="Chen E.C.H."/>
            <person name="De La Providencia I."/>
            <person name="Hainaut M."/>
            <person name="Kuo A."/>
            <person name="Kohler A."/>
            <person name="Murat C."/>
            <person name="Tang N."/>
            <person name="Roy S."/>
            <person name="Loubradou J."/>
            <person name="Henrissat B."/>
            <person name="Grigoriev I.V."/>
            <person name="Corradi N."/>
            <person name="Roux C."/>
            <person name="Martin F.M."/>
        </authorList>
    </citation>
    <scope>NUCLEOTIDE SEQUENCE [LARGE SCALE GENOMIC DNA]</scope>
    <source>
        <strain evidence="1 2">DAOM 227022</strain>
    </source>
</reference>
<dbReference type="InterPro" id="IPR011990">
    <property type="entry name" value="TPR-like_helical_dom_sf"/>
</dbReference>
<protein>
    <recommendedName>
        <fullName evidence="3">Sel1 repeat protein</fullName>
    </recommendedName>
</protein>
<accession>A0A397RZC8</accession>
<organism evidence="1 2">
    <name type="scientific">Glomus cerebriforme</name>
    <dbReference type="NCBI Taxonomy" id="658196"/>
    <lineage>
        <taxon>Eukaryota</taxon>
        <taxon>Fungi</taxon>
        <taxon>Fungi incertae sedis</taxon>
        <taxon>Mucoromycota</taxon>
        <taxon>Glomeromycotina</taxon>
        <taxon>Glomeromycetes</taxon>
        <taxon>Glomerales</taxon>
        <taxon>Glomeraceae</taxon>
        <taxon>Glomus</taxon>
    </lineage>
</organism>
<gene>
    <name evidence="1" type="ORF">C1645_840364</name>
</gene>
<proteinExistence type="predicted"/>
<evidence type="ECO:0008006" key="3">
    <source>
        <dbReference type="Google" id="ProtNLM"/>
    </source>
</evidence>
<dbReference type="Pfam" id="PF08238">
    <property type="entry name" value="Sel1"/>
    <property type="match status" value="2"/>
</dbReference>
<dbReference type="OrthoDB" id="2384430at2759"/>
<name>A0A397RZC8_9GLOM</name>
<dbReference type="Gene3D" id="1.25.40.10">
    <property type="entry name" value="Tetratricopeptide repeat domain"/>
    <property type="match status" value="1"/>
</dbReference>
<keyword evidence="2" id="KW-1185">Reference proteome</keyword>